<evidence type="ECO:0000256" key="1">
    <source>
        <dbReference type="SAM" id="Phobius"/>
    </source>
</evidence>
<keyword evidence="1" id="KW-0812">Transmembrane</keyword>
<dbReference type="Proteomes" id="UP001500221">
    <property type="component" value="Unassembled WGS sequence"/>
</dbReference>
<accession>A0ABP9PBP2</accession>
<protein>
    <submittedName>
        <fullName evidence="2">Uncharacterized protein</fullName>
    </submittedName>
</protein>
<gene>
    <name evidence="2" type="ORF">GCM10023340_10800</name>
</gene>
<proteinExistence type="predicted"/>
<evidence type="ECO:0000313" key="2">
    <source>
        <dbReference type="EMBL" id="GAA5144018.1"/>
    </source>
</evidence>
<dbReference type="RefSeq" id="WP_345455293.1">
    <property type="nucleotide sequence ID" value="NZ_BAABKG010000001.1"/>
</dbReference>
<feature type="transmembrane region" description="Helical" evidence="1">
    <location>
        <begin position="21"/>
        <end position="40"/>
    </location>
</feature>
<evidence type="ECO:0000313" key="3">
    <source>
        <dbReference type="Proteomes" id="UP001500221"/>
    </source>
</evidence>
<dbReference type="EMBL" id="BAABKG010000001">
    <property type="protein sequence ID" value="GAA5144018.1"/>
    <property type="molecule type" value="Genomic_DNA"/>
</dbReference>
<keyword evidence="1" id="KW-0472">Membrane</keyword>
<reference evidence="3" key="1">
    <citation type="journal article" date="2019" name="Int. J. Syst. Evol. Microbiol.">
        <title>The Global Catalogue of Microorganisms (GCM) 10K type strain sequencing project: providing services to taxonomists for standard genome sequencing and annotation.</title>
        <authorList>
            <consortium name="The Broad Institute Genomics Platform"/>
            <consortium name="The Broad Institute Genome Sequencing Center for Infectious Disease"/>
            <person name="Wu L."/>
            <person name="Ma J."/>
        </authorList>
    </citation>
    <scope>NUCLEOTIDE SEQUENCE [LARGE SCALE GENOMIC DNA]</scope>
    <source>
        <strain evidence="3">JCM 18459</strain>
    </source>
</reference>
<sequence>MTGRGSNHTVPVDDDTANPGLMLLGGLGLVLVGGLFLLGADDSGGAAFVGWLLSLLGGVLLLIGGVAVGVEIGVRRARVGERARERSQA</sequence>
<feature type="transmembrane region" description="Helical" evidence="1">
    <location>
        <begin position="46"/>
        <end position="74"/>
    </location>
</feature>
<keyword evidence="1" id="KW-1133">Transmembrane helix</keyword>
<comment type="caution">
    <text evidence="2">The sequence shown here is derived from an EMBL/GenBank/DDBJ whole genome shotgun (WGS) entry which is preliminary data.</text>
</comment>
<name>A0ABP9PBP2_9ACTN</name>
<keyword evidence="3" id="KW-1185">Reference proteome</keyword>
<organism evidence="2 3">
    <name type="scientific">Nocardioides marinquilinus</name>
    <dbReference type="NCBI Taxonomy" id="1210400"/>
    <lineage>
        <taxon>Bacteria</taxon>
        <taxon>Bacillati</taxon>
        <taxon>Actinomycetota</taxon>
        <taxon>Actinomycetes</taxon>
        <taxon>Propionibacteriales</taxon>
        <taxon>Nocardioidaceae</taxon>
        <taxon>Nocardioides</taxon>
    </lineage>
</organism>